<evidence type="ECO:0000256" key="5">
    <source>
        <dbReference type="ARBA" id="ARBA00022737"/>
    </source>
</evidence>
<evidence type="ECO:0000256" key="9">
    <source>
        <dbReference type="ARBA" id="ARBA00023136"/>
    </source>
</evidence>
<dbReference type="GO" id="GO:0016887">
    <property type="term" value="F:ATP hydrolysis activity"/>
    <property type="evidence" value="ECO:0007669"/>
    <property type="project" value="InterPro"/>
</dbReference>
<dbReference type="PROSITE" id="PS00211">
    <property type="entry name" value="ABC_TRANSPORTER_1"/>
    <property type="match status" value="1"/>
</dbReference>
<protein>
    <submittedName>
        <fullName evidence="11">ABC transporter ATP-binding protein</fullName>
    </submittedName>
</protein>
<dbReference type="CDD" id="cd03216">
    <property type="entry name" value="ABC_Carb_Monos_I"/>
    <property type="match status" value="1"/>
</dbReference>
<dbReference type="FunFam" id="3.40.50.300:FF:000127">
    <property type="entry name" value="Ribose import ATP-binding protein RbsA"/>
    <property type="match status" value="1"/>
</dbReference>
<dbReference type="InterPro" id="IPR017871">
    <property type="entry name" value="ABC_transporter-like_CS"/>
</dbReference>
<keyword evidence="6" id="KW-0547">Nucleotide-binding</keyword>
<evidence type="ECO:0000256" key="1">
    <source>
        <dbReference type="ARBA" id="ARBA00004202"/>
    </source>
</evidence>
<gene>
    <name evidence="11" type="ORF">PQJ61_06665</name>
</gene>
<evidence type="ECO:0000259" key="10">
    <source>
        <dbReference type="PROSITE" id="PS50893"/>
    </source>
</evidence>
<dbReference type="PANTHER" id="PTHR43790:SF4">
    <property type="entry name" value="GUANOSINE IMPORT ATP-BINDING PROTEIN NUPO"/>
    <property type="match status" value="1"/>
</dbReference>
<keyword evidence="4" id="KW-0762">Sugar transport</keyword>
<dbReference type="InterPro" id="IPR003439">
    <property type="entry name" value="ABC_transporter-like_ATP-bd"/>
</dbReference>
<keyword evidence="5" id="KW-0677">Repeat</keyword>
<keyword evidence="8" id="KW-1278">Translocase</keyword>
<feature type="domain" description="ABC transporter" evidence="10">
    <location>
        <begin position="264"/>
        <end position="511"/>
    </location>
</feature>
<dbReference type="InterPro" id="IPR050107">
    <property type="entry name" value="ABC_carbohydrate_import_ATPase"/>
</dbReference>
<comment type="caution">
    <text evidence="11">The sequence shown here is derived from an EMBL/GenBank/DDBJ whole genome shotgun (WGS) entry which is preliminary data.</text>
</comment>
<evidence type="ECO:0000256" key="8">
    <source>
        <dbReference type="ARBA" id="ARBA00022967"/>
    </source>
</evidence>
<reference evidence="11 12" key="1">
    <citation type="submission" date="2022-12" db="EMBL/GenBank/DDBJ databases">
        <title>Metagenome assembled genome from gulf of manar.</title>
        <authorList>
            <person name="Kohli P."/>
            <person name="Pk S."/>
            <person name="Venkata Ramana C."/>
            <person name="Sasikala C."/>
        </authorList>
    </citation>
    <scope>NUCLEOTIDE SEQUENCE [LARGE SCALE GENOMIC DNA]</scope>
    <source>
        <strain evidence="11">JB008</strain>
    </source>
</reference>
<evidence type="ECO:0000313" key="12">
    <source>
        <dbReference type="Proteomes" id="UP001221217"/>
    </source>
</evidence>
<comment type="subcellular location">
    <subcellularLocation>
        <location evidence="1">Cell membrane</location>
        <topology evidence="1">Peripheral membrane protein</topology>
    </subcellularLocation>
</comment>
<keyword evidence="9" id="KW-0472">Membrane</keyword>
<dbReference type="InterPro" id="IPR003593">
    <property type="entry name" value="AAA+_ATPase"/>
</dbReference>
<evidence type="ECO:0000313" key="11">
    <source>
        <dbReference type="EMBL" id="MDC7226429.1"/>
    </source>
</evidence>
<dbReference type="Gene3D" id="3.40.50.300">
    <property type="entry name" value="P-loop containing nucleotide triphosphate hydrolases"/>
    <property type="match status" value="2"/>
</dbReference>
<evidence type="ECO:0000256" key="4">
    <source>
        <dbReference type="ARBA" id="ARBA00022597"/>
    </source>
</evidence>
<keyword evidence="7 11" id="KW-0067">ATP-binding</keyword>
<keyword evidence="2" id="KW-0813">Transport</keyword>
<dbReference type="CDD" id="cd03215">
    <property type="entry name" value="ABC_Carb_Monos_II"/>
    <property type="match status" value="1"/>
</dbReference>
<evidence type="ECO:0000256" key="7">
    <source>
        <dbReference type="ARBA" id="ARBA00022840"/>
    </source>
</evidence>
<dbReference type="SUPFAM" id="SSF52540">
    <property type="entry name" value="P-loop containing nucleoside triphosphate hydrolases"/>
    <property type="match status" value="2"/>
</dbReference>
<dbReference type="SMART" id="SM00382">
    <property type="entry name" value="AAA"/>
    <property type="match status" value="1"/>
</dbReference>
<evidence type="ECO:0000256" key="6">
    <source>
        <dbReference type="ARBA" id="ARBA00022741"/>
    </source>
</evidence>
<dbReference type="InterPro" id="IPR027417">
    <property type="entry name" value="P-loop_NTPase"/>
</dbReference>
<proteinExistence type="predicted"/>
<dbReference type="PANTHER" id="PTHR43790">
    <property type="entry name" value="CARBOHYDRATE TRANSPORT ATP-BINDING PROTEIN MG119-RELATED"/>
    <property type="match status" value="1"/>
</dbReference>
<dbReference type="PROSITE" id="PS50893">
    <property type="entry name" value="ABC_TRANSPORTER_2"/>
    <property type="match status" value="2"/>
</dbReference>
<keyword evidence="3" id="KW-1003">Cell membrane</keyword>
<evidence type="ECO:0000256" key="3">
    <source>
        <dbReference type="ARBA" id="ARBA00022475"/>
    </source>
</evidence>
<evidence type="ECO:0000256" key="2">
    <source>
        <dbReference type="ARBA" id="ARBA00022448"/>
    </source>
</evidence>
<dbReference type="EMBL" id="JAQQAL010000011">
    <property type="protein sequence ID" value="MDC7226429.1"/>
    <property type="molecule type" value="Genomic_DNA"/>
</dbReference>
<dbReference type="GO" id="GO:0005886">
    <property type="term" value="C:plasma membrane"/>
    <property type="evidence" value="ECO:0007669"/>
    <property type="project" value="UniProtKB-SubCell"/>
</dbReference>
<dbReference type="Proteomes" id="UP001221217">
    <property type="component" value="Unassembled WGS sequence"/>
</dbReference>
<dbReference type="GO" id="GO:0005524">
    <property type="term" value="F:ATP binding"/>
    <property type="evidence" value="ECO:0007669"/>
    <property type="project" value="UniProtKB-KW"/>
</dbReference>
<dbReference type="Pfam" id="PF00005">
    <property type="entry name" value="ABC_tran"/>
    <property type="match status" value="2"/>
</dbReference>
<feature type="domain" description="ABC transporter" evidence="10">
    <location>
        <begin position="11"/>
        <end position="246"/>
    </location>
</feature>
<name>A0AAJ1MNH6_9SPIO</name>
<accession>A0AAJ1MNH6</accession>
<organism evidence="11 12">
    <name type="scientific">Candidatus Thalassospirochaeta sargassi</name>
    <dbReference type="NCBI Taxonomy" id="3119039"/>
    <lineage>
        <taxon>Bacteria</taxon>
        <taxon>Pseudomonadati</taxon>
        <taxon>Spirochaetota</taxon>
        <taxon>Spirochaetia</taxon>
        <taxon>Spirochaetales</taxon>
        <taxon>Spirochaetaceae</taxon>
        <taxon>Candidatus Thalassospirochaeta</taxon>
    </lineage>
</organism>
<sequence length="515" mass="56621">MPAILDRNVVLEMRNIVKQFPKVLANNNINIKLYEGEILSLLGENGAGKSTLMNVLYGLYKPTSGDIFLNGEKVSFSSPKDAILRGLGMVHQHFMLVETLSVTENIILGSEPGKAGVIDYKTAREEVKNLSEKYGLNVDPDALVESMPVGLQQRVEILKALYRKANVLILDEPTAVLTPQEVDELFEVIKTLVATGVSVIIITHKLEEVKEISDRSYILRRGEISGECNTADVSKEELANLMVGRDVVLTVQKETKASTVEPVLKIRGLNVKNDKGIVAVSNLNLDIRPGEIVGVAGVDGNGQTELAEAVRSLRDVESGTILFKEEDITSLKTKELIDRKMAYVPADRHRFGLVLPMTVAENTVLGYHDREPAVKSKNSLIMNLGEIAADAEALVEQYDIRTPGVQVPAGTLSGGNQQKVILAREFSREPEFLLVTQPTRGLDVGAIEYIHSQILAMRDKGVAILLISLELEEIFSLSDRIEVMFEGRLVKEFSPEETDEKEVGLYMTGGNTDAE</sequence>
<dbReference type="AlphaFoldDB" id="A0AAJ1MNH6"/>